<dbReference type="AlphaFoldDB" id="A0A0F8YK13"/>
<evidence type="ECO:0000313" key="1">
    <source>
        <dbReference type="EMBL" id="KKK74050.1"/>
    </source>
</evidence>
<sequence length="64" mass="7331">MNTLVSIKAFKKLYVPIIIEIDPANKAKIRCKTGKKVKIPIITLVDFFMLSYRPFLDCIETSVN</sequence>
<comment type="caution">
    <text evidence="1">The sequence shown here is derived from an EMBL/GenBank/DDBJ whole genome shotgun (WGS) entry which is preliminary data.</text>
</comment>
<name>A0A0F8YK13_9ZZZZ</name>
<proteinExistence type="predicted"/>
<reference evidence="1" key="1">
    <citation type="journal article" date="2015" name="Nature">
        <title>Complex archaea that bridge the gap between prokaryotes and eukaryotes.</title>
        <authorList>
            <person name="Spang A."/>
            <person name="Saw J.H."/>
            <person name="Jorgensen S.L."/>
            <person name="Zaremba-Niedzwiedzka K."/>
            <person name="Martijn J."/>
            <person name="Lind A.E."/>
            <person name="van Eijk R."/>
            <person name="Schleper C."/>
            <person name="Guy L."/>
            <person name="Ettema T.J."/>
        </authorList>
    </citation>
    <scope>NUCLEOTIDE SEQUENCE</scope>
</reference>
<dbReference type="EMBL" id="LAZR01056502">
    <property type="protein sequence ID" value="KKK74050.1"/>
    <property type="molecule type" value="Genomic_DNA"/>
</dbReference>
<organism evidence="1">
    <name type="scientific">marine sediment metagenome</name>
    <dbReference type="NCBI Taxonomy" id="412755"/>
    <lineage>
        <taxon>unclassified sequences</taxon>
        <taxon>metagenomes</taxon>
        <taxon>ecological metagenomes</taxon>
    </lineage>
</organism>
<accession>A0A0F8YK13</accession>
<gene>
    <name evidence="1" type="ORF">LCGC14_2887650</name>
</gene>
<protein>
    <submittedName>
        <fullName evidence="1">Uncharacterized protein</fullName>
    </submittedName>
</protein>